<evidence type="ECO:0000256" key="1">
    <source>
        <dbReference type="SAM" id="Phobius"/>
    </source>
</evidence>
<dbReference type="RefSeq" id="WP_185719132.1">
    <property type="nucleotide sequence ID" value="NZ_BAAAWI010000001.1"/>
</dbReference>
<name>A0A7G7MHX1_9PSEU</name>
<feature type="transmembrane region" description="Helical" evidence="1">
    <location>
        <begin position="65"/>
        <end position="82"/>
    </location>
</feature>
<reference evidence="2 3" key="1">
    <citation type="submission" date="2020-08" db="EMBL/GenBank/DDBJ databases">
        <authorList>
            <person name="Mo P."/>
        </authorList>
    </citation>
    <scope>NUCLEOTIDE SEQUENCE [LARGE SCALE GENOMIC DNA]</scope>
    <source>
        <strain evidence="2 3">CGMCC 4.1532</strain>
    </source>
</reference>
<dbReference type="AlphaFoldDB" id="A0A7G7MHX1"/>
<proteinExistence type="predicted"/>
<accession>A0A7G7MHX1</accession>
<keyword evidence="1" id="KW-1133">Transmembrane helix</keyword>
<protein>
    <submittedName>
        <fullName evidence="2">DUF3054 domain-containing protein</fullName>
    </submittedName>
</protein>
<dbReference type="Proteomes" id="UP000515728">
    <property type="component" value="Chromosome"/>
</dbReference>
<keyword evidence="1" id="KW-0472">Membrane</keyword>
<evidence type="ECO:0000313" key="3">
    <source>
        <dbReference type="Proteomes" id="UP000515728"/>
    </source>
</evidence>
<dbReference type="KEGG" id="ppel:H6H00_30895"/>
<dbReference type="Pfam" id="PF11255">
    <property type="entry name" value="DUF3054"/>
    <property type="match status" value="1"/>
</dbReference>
<feature type="transmembrane region" description="Helical" evidence="1">
    <location>
        <begin position="94"/>
        <end position="117"/>
    </location>
</feature>
<sequence>MPRSRIPALALAADLVAVVVFAAVGRLSHAESGDLWGLLVTLAPFAAGVVAAWATPVVRADPSGLRAGGAVLAGAVVVGLALRAGFTGSLPPSFAVVTALSLAVLLLGWRALSLVVARRAAHRVP</sequence>
<organism evidence="2 3">
    <name type="scientific">Pseudonocardia petroleophila</name>
    <dbReference type="NCBI Taxonomy" id="37331"/>
    <lineage>
        <taxon>Bacteria</taxon>
        <taxon>Bacillati</taxon>
        <taxon>Actinomycetota</taxon>
        <taxon>Actinomycetes</taxon>
        <taxon>Pseudonocardiales</taxon>
        <taxon>Pseudonocardiaceae</taxon>
        <taxon>Pseudonocardia</taxon>
    </lineage>
</organism>
<keyword evidence="1" id="KW-0812">Transmembrane</keyword>
<dbReference type="EMBL" id="CP060131">
    <property type="protein sequence ID" value="QNG52382.1"/>
    <property type="molecule type" value="Genomic_DNA"/>
</dbReference>
<evidence type="ECO:0000313" key="2">
    <source>
        <dbReference type="EMBL" id="QNG52382.1"/>
    </source>
</evidence>
<feature type="transmembrane region" description="Helical" evidence="1">
    <location>
        <begin position="38"/>
        <end position="58"/>
    </location>
</feature>
<keyword evidence="3" id="KW-1185">Reference proteome</keyword>
<dbReference type="InterPro" id="IPR021414">
    <property type="entry name" value="DUF3054"/>
</dbReference>
<gene>
    <name evidence="2" type="ORF">H6H00_30895</name>
</gene>